<dbReference type="AlphaFoldDB" id="A0A061E510"/>
<evidence type="ECO:0000259" key="1">
    <source>
        <dbReference type="Pfam" id="PF00078"/>
    </source>
</evidence>
<dbReference type="eggNOG" id="KOG0017">
    <property type="taxonomic scope" value="Eukaryota"/>
</dbReference>
<dbReference type="Gramene" id="EOY00105">
    <property type="protein sequence ID" value="EOY00105"/>
    <property type="gene ID" value="TCM_009605"/>
</dbReference>
<dbReference type="STRING" id="3641.A0A061E510"/>
<dbReference type="EMBL" id="CM001880">
    <property type="protein sequence ID" value="EOY00105.1"/>
    <property type="molecule type" value="Genomic_DNA"/>
</dbReference>
<sequence length="302" mass="35403">MCYNHILYAIICSFMFDIWFHGDESHETRAMTRATVEQNAPVDAFARRQASTIKRHATQVKTTRLVNDEPPVTASNEALVEEFVDAQSQEDTRPISIPPYRMALTKLQGLKDQVEDLLSNGLICPNVSPLGPLVLFVRKKDGSLKLCIDYRQLYKIDLHSSYHQLKIRQEDVPKTGFYTKYGHYEFLVMSFGLTNALATFMDMMNWVVKPYLDIWTILWWYSLTTFWYTREVKKDEQHLKIVLQVLRDHRLYTKFSKCKFWLDSVSFLCHVISKEGVMVDPKKIEAVEKWPRLISVMEIRSF</sequence>
<accession>A0A061E510</accession>
<evidence type="ECO:0000313" key="2">
    <source>
        <dbReference type="EMBL" id="EOY00105.1"/>
    </source>
</evidence>
<dbReference type="InterPro" id="IPR043502">
    <property type="entry name" value="DNA/RNA_pol_sf"/>
</dbReference>
<reference evidence="2 3" key="1">
    <citation type="journal article" date="2013" name="Genome Biol.">
        <title>The genome sequence of the most widely cultivated cacao type and its use to identify candidate genes regulating pod color.</title>
        <authorList>
            <person name="Motamayor J.C."/>
            <person name="Mockaitis K."/>
            <person name="Schmutz J."/>
            <person name="Haiminen N."/>
            <person name="Iii D.L."/>
            <person name="Cornejo O."/>
            <person name="Findley S.D."/>
            <person name="Zheng P."/>
            <person name="Utro F."/>
            <person name="Royaert S."/>
            <person name="Saski C."/>
            <person name="Jenkins J."/>
            <person name="Podicheti R."/>
            <person name="Zhao M."/>
            <person name="Scheffler B.E."/>
            <person name="Stack J.C."/>
            <person name="Feltus F.A."/>
            <person name="Mustiga G.M."/>
            <person name="Amores F."/>
            <person name="Phillips W."/>
            <person name="Marelli J.P."/>
            <person name="May G.D."/>
            <person name="Shapiro H."/>
            <person name="Ma J."/>
            <person name="Bustamante C.D."/>
            <person name="Schnell R.J."/>
            <person name="Main D."/>
            <person name="Gilbert D."/>
            <person name="Parida L."/>
            <person name="Kuhn D.N."/>
        </authorList>
    </citation>
    <scope>NUCLEOTIDE SEQUENCE [LARGE SCALE GENOMIC DNA]</scope>
    <source>
        <strain evidence="3">cv. Matina 1-6</strain>
    </source>
</reference>
<dbReference type="PANTHER" id="PTHR24559">
    <property type="entry name" value="TRANSPOSON TY3-I GAG-POL POLYPROTEIN"/>
    <property type="match status" value="1"/>
</dbReference>
<gene>
    <name evidence="2" type="ORF">TCM_009605</name>
</gene>
<dbReference type="Proteomes" id="UP000026915">
    <property type="component" value="Chromosome 2"/>
</dbReference>
<proteinExistence type="predicted"/>
<feature type="domain" description="Reverse transcriptase" evidence="1">
    <location>
        <begin position="143"/>
        <end position="270"/>
    </location>
</feature>
<dbReference type="InterPro" id="IPR000477">
    <property type="entry name" value="RT_dom"/>
</dbReference>
<dbReference type="CDD" id="cd01647">
    <property type="entry name" value="RT_LTR"/>
    <property type="match status" value="1"/>
</dbReference>
<evidence type="ECO:0000313" key="3">
    <source>
        <dbReference type="Proteomes" id="UP000026915"/>
    </source>
</evidence>
<organism evidence="2 3">
    <name type="scientific">Theobroma cacao</name>
    <name type="common">Cacao</name>
    <name type="synonym">Cocoa</name>
    <dbReference type="NCBI Taxonomy" id="3641"/>
    <lineage>
        <taxon>Eukaryota</taxon>
        <taxon>Viridiplantae</taxon>
        <taxon>Streptophyta</taxon>
        <taxon>Embryophyta</taxon>
        <taxon>Tracheophyta</taxon>
        <taxon>Spermatophyta</taxon>
        <taxon>Magnoliopsida</taxon>
        <taxon>eudicotyledons</taxon>
        <taxon>Gunneridae</taxon>
        <taxon>Pentapetalae</taxon>
        <taxon>rosids</taxon>
        <taxon>malvids</taxon>
        <taxon>Malvales</taxon>
        <taxon>Malvaceae</taxon>
        <taxon>Byttnerioideae</taxon>
        <taxon>Theobroma</taxon>
    </lineage>
</organism>
<dbReference type="SUPFAM" id="SSF56672">
    <property type="entry name" value="DNA/RNA polymerases"/>
    <property type="match status" value="1"/>
</dbReference>
<protein>
    <recommendedName>
        <fullName evidence="1">Reverse transcriptase domain-containing protein</fullName>
    </recommendedName>
</protein>
<name>A0A061E510_THECC</name>
<dbReference type="Gene3D" id="3.10.10.10">
    <property type="entry name" value="HIV Type 1 Reverse Transcriptase, subunit A, domain 1"/>
    <property type="match status" value="1"/>
</dbReference>
<dbReference type="Pfam" id="PF00078">
    <property type="entry name" value="RVT_1"/>
    <property type="match status" value="1"/>
</dbReference>
<dbReference type="PANTHER" id="PTHR24559:SF447">
    <property type="entry name" value="RNA-DIRECTED DNA POLYMERASE HOMOLOG"/>
    <property type="match status" value="1"/>
</dbReference>
<keyword evidence="3" id="KW-1185">Reference proteome</keyword>
<dbReference type="InParanoid" id="A0A061E510"/>
<dbReference type="HOGENOM" id="CLU_922592_0_0_1"/>
<dbReference type="InterPro" id="IPR053134">
    <property type="entry name" value="RNA-dir_DNA_polymerase"/>
</dbReference>